<reference evidence="1" key="1">
    <citation type="submission" date="2015-04" db="EMBL/GenBank/DDBJ databases">
        <title>The genome sequence of the plant pathogenic Rhizarian Plasmodiophora brassicae reveals insights in its biotrophic life cycle and the origin of chitin synthesis.</title>
        <authorList>
            <person name="Schwelm A."/>
            <person name="Fogelqvist J."/>
            <person name="Knaust A."/>
            <person name="Julke S."/>
            <person name="Lilja T."/>
            <person name="Dhandapani V."/>
            <person name="Bonilla-Rosso G."/>
            <person name="Karlsson M."/>
            <person name="Shevchenko A."/>
            <person name="Choi S.R."/>
            <person name="Kim H.G."/>
            <person name="Park J.Y."/>
            <person name="Lim Y.P."/>
            <person name="Ludwig-Muller J."/>
            <person name="Dixelius C."/>
        </authorList>
    </citation>
    <scope>NUCLEOTIDE SEQUENCE</scope>
    <source>
        <tissue evidence="1">Potato root galls</tissue>
    </source>
</reference>
<sequence length="106" mass="12551">MTQRDLWHDLEFKQWYCVAHLRHRRFASIQRFCRPAAQRVRYLDAAMQGQWGSTAISVYKGGLERIVTCAQRAQTQKPAVMMDFMDRVCAHCAIKDIRVRHVWNAR</sequence>
<dbReference type="AlphaFoldDB" id="A0A0H5QPY0"/>
<protein>
    <submittedName>
        <fullName evidence="1">Uncharacterized protein</fullName>
    </submittedName>
</protein>
<dbReference type="EMBL" id="HACM01003230">
    <property type="protein sequence ID" value="CRZ03672.1"/>
    <property type="molecule type" value="Transcribed_RNA"/>
</dbReference>
<name>A0A0H5QPY0_9EUKA</name>
<accession>A0A0H5QPY0</accession>
<proteinExistence type="predicted"/>
<evidence type="ECO:0000313" key="1">
    <source>
        <dbReference type="EMBL" id="CRZ03672.1"/>
    </source>
</evidence>
<feature type="non-terminal residue" evidence="1">
    <location>
        <position position="106"/>
    </location>
</feature>
<organism evidence="1">
    <name type="scientific">Spongospora subterranea</name>
    <dbReference type="NCBI Taxonomy" id="70186"/>
    <lineage>
        <taxon>Eukaryota</taxon>
        <taxon>Sar</taxon>
        <taxon>Rhizaria</taxon>
        <taxon>Endomyxa</taxon>
        <taxon>Phytomyxea</taxon>
        <taxon>Plasmodiophorida</taxon>
        <taxon>Plasmodiophoridae</taxon>
        <taxon>Spongospora</taxon>
    </lineage>
</organism>